<dbReference type="Proteomes" id="UP000521943">
    <property type="component" value="Unassembled WGS sequence"/>
</dbReference>
<feature type="region of interest" description="Disordered" evidence="1">
    <location>
        <begin position="63"/>
        <end position="85"/>
    </location>
</feature>
<proteinExistence type="predicted"/>
<dbReference type="EMBL" id="JACGCI010000010">
    <property type="protein sequence ID" value="KAF6761064.1"/>
    <property type="molecule type" value="Genomic_DNA"/>
</dbReference>
<evidence type="ECO:0000313" key="2">
    <source>
        <dbReference type="EMBL" id="KAF6761064.1"/>
    </source>
</evidence>
<sequence length="248" mass="26801">MAMLAESDGCPEPLERIFRQVELESERRAEEEQMRAARLASLDDATMKKVKARRRGSISISRLGHFATEEKPASPQGSLPTTPKGLVSLASSSPFYQKQIANASASSIASGASAFSDDDAHTEDADQVIQVHQIAPKQSIATKIIPRRLSRARSTQMYPAGEANIDVSVSETTIHSTSRASGEEETAPSRRASVSAQRSLRSQPSLGAIREQAGDESASSSWVARLTKKLKRKSKQDPLSPSSPAFPR</sequence>
<feature type="region of interest" description="Disordered" evidence="1">
    <location>
        <begin position="169"/>
        <end position="222"/>
    </location>
</feature>
<gene>
    <name evidence="2" type="ORF">DFP72DRAFT_879980</name>
</gene>
<feature type="compositionally biased region" description="Polar residues" evidence="1">
    <location>
        <begin position="237"/>
        <end position="248"/>
    </location>
</feature>
<reference evidence="2 3" key="1">
    <citation type="submission" date="2020-07" db="EMBL/GenBank/DDBJ databases">
        <title>Comparative genomics of pyrophilous fungi reveals a link between fire events and developmental genes.</title>
        <authorList>
            <consortium name="DOE Joint Genome Institute"/>
            <person name="Steindorff A.S."/>
            <person name="Carver A."/>
            <person name="Calhoun S."/>
            <person name="Stillman K."/>
            <person name="Liu H."/>
            <person name="Lipzen A."/>
            <person name="Pangilinan J."/>
            <person name="Labutti K."/>
            <person name="Bruns T.D."/>
            <person name="Grigoriev I.V."/>
        </authorList>
    </citation>
    <scope>NUCLEOTIDE SEQUENCE [LARGE SCALE GENOMIC DNA]</scope>
    <source>
        <strain evidence="2 3">CBS 144469</strain>
    </source>
</reference>
<protein>
    <submittedName>
        <fullName evidence="2">Uncharacterized protein</fullName>
    </submittedName>
</protein>
<accession>A0A8H6I9K0</accession>
<dbReference type="AlphaFoldDB" id="A0A8H6I9K0"/>
<evidence type="ECO:0000256" key="1">
    <source>
        <dbReference type="SAM" id="MobiDB-lite"/>
    </source>
</evidence>
<comment type="caution">
    <text evidence="2">The sequence shown here is derived from an EMBL/GenBank/DDBJ whole genome shotgun (WGS) entry which is preliminary data.</text>
</comment>
<keyword evidence="3" id="KW-1185">Reference proteome</keyword>
<organism evidence="2 3">
    <name type="scientific">Ephemerocybe angulata</name>
    <dbReference type="NCBI Taxonomy" id="980116"/>
    <lineage>
        <taxon>Eukaryota</taxon>
        <taxon>Fungi</taxon>
        <taxon>Dikarya</taxon>
        <taxon>Basidiomycota</taxon>
        <taxon>Agaricomycotina</taxon>
        <taxon>Agaricomycetes</taxon>
        <taxon>Agaricomycetidae</taxon>
        <taxon>Agaricales</taxon>
        <taxon>Agaricineae</taxon>
        <taxon>Psathyrellaceae</taxon>
        <taxon>Ephemerocybe</taxon>
    </lineage>
</organism>
<feature type="compositionally biased region" description="Polar residues" evidence="1">
    <location>
        <begin position="192"/>
        <end position="205"/>
    </location>
</feature>
<feature type="region of interest" description="Disordered" evidence="1">
    <location>
        <begin position="229"/>
        <end position="248"/>
    </location>
</feature>
<name>A0A8H6I9K0_9AGAR</name>
<evidence type="ECO:0000313" key="3">
    <source>
        <dbReference type="Proteomes" id="UP000521943"/>
    </source>
</evidence>
<feature type="compositionally biased region" description="Polar residues" evidence="1">
    <location>
        <begin position="169"/>
        <end position="180"/>
    </location>
</feature>
<dbReference type="OrthoDB" id="3191896at2759"/>